<evidence type="ECO:0000313" key="1">
    <source>
        <dbReference type="EMBL" id="CAH2094027.1"/>
    </source>
</evidence>
<comment type="caution">
    <text evidence="1">The sequence shown here is derived from an EMBL/GenBank/DDBJ whole genome shotgun (WGS) entry which is preliminary data.</text>
</comment>
<evidence type="ECO:0000313" key="2">
    <source>
        <dbReference type="Proteomes" id="UP001153954"/>
    </source>
</evidence>
<dbReference type="Proteomes" id="UP001153954">
    <property type="component" value="Unassembled WGS sequence"/>
</dbReference>
<accession>A0AAU9U892</accession>
<dbReference type="EMBL" id="CAKOGL010000013">
    <property type="protein sequence ID" value="CAH2094027.1"/>
    <property type="molecule type" value="Genomic_DNA"/>
</dbReference>
<organism evidence="1 2">
    <name type="scientific">Euphydryas editha</name>
    <name type="common">Edith's checkerspot</name>
    <dbReference type="NCBI Taxonomy" id="104508"/>
    <lineage>
        <taxon>Eukaryota</taxon>
        <taxon>Metazoa</taxon>
        <taxon>Ecdysozoa</taxon>
        <taxon>Arthropoda</taxon>
        <taxon>Hexapoda</taxon>
        <taxon>Insecta</taxon>
        <taxon>Pterygota</taxon>
        <taxon>Neoptera</taxon>
        <taxon>Endopterygota</taxon>
        <taxon>Lepidoptera</taxon>
        <taxon>Glossata</taxon>
        <taxon>Ditrysia</taxon>
        <taxon>Papilionoidea</taxon>
        <taxon>Nymphalidae</taxon>
        <taxon>Nymphalinae</taxon>
        <taxon>Euphydryas</taxon>
    </lineage>
</organism>
<reference evidence="1" key="1">
    <citation type="submission" date="2022-03" db="EMBL/GenBank/DDBJ databases">
        <authorList>
            <person name="Tunstrom K."/>
        </authorList>
    </citation>
    <scope>NUCLEOTIDE SEQUENCE</scope>
</reference>
<dbReference type="AlphaFoldDB" id="A0AAU9U892"/>
<proteinExistence type="predicted"/>
<protein>
    <submittedName>
        <fullName evidence="1">Uncharacterized protein</fullName>
    </submittedName>
</protein>
<keyword evidence="2" id="KW-1185">Reference proteome</keyword>
<gene>
    <name evidence="1" type="ORF">EEDITHA_LOCUS9631</name>
</gene>
<name>A0AAU9U892_EUPED</name>
<sequence>MEVLNSDRSVTEKYDHLIEQLSQIRAVKAITFIDTKISERTIELLEERKAILTDKSKRKENRNTISSLSKLIRENIRNDNERDNGK</sequence>